<accession>A0ABW2CES6</accession>
<evidence type="ECO:0000256" key="1">
    <source>
        <dbReference type="SAM" id="MobiDB-lite"/>
    </source>
</evidence>
<evidence type="ECO:0000313" key="2">
    <source>
        <dbReference type="EMBL" id="MFC6879356.1"/>
    </source>
</evidence>
<organism evidence="2 3">
    <name type="scientific">Actinomadura yumaensis</name>
    <dbReference type="NCBI Taxonomy" id="111807"/>
    <lineage>
        <taxon>Bacteria</taxon>
        <taxon>Bacillati</taxon>
        <taxon>Actinomycetota</taxon>
        <taxon>Actinomycetes</taxon>
        <taxon>Streptosporangiales</taxon>
        <taxon>Thermomonosporaceae</taxon>
        <taxon>Actinomadura</taxon>
    </lineage>
</organism>
<sequence>MTATPDPTRRDTELARLAAYLLASSRSLLDDPPDYGPYRLMDAARRTLTLLEADGPANAHYTSVRTRIDDTLRTKTPIDPAALLDTLCLHMAHGLKAANPDNHPTTTPANSTPPSQQPTARTQPSPDNPR</sequence>
<feature type="compositionally biased region" description="Low complexity" evidence="1">
    <location>
        <begin position="104"/>
        <end position="119"/>
    </location>
</feature>
<dbReference type="InterPro" id="IPR046074">
    <property type="entry name" value="DUF6092"/>
</dbReference>
<keyword evidence="3" id="KW-1185">Reference proteome</keyword>
<dbReference type="Proteomes" id="UP001596380">
    <property type="component" value="Unassembled WGS sequence"/>
</dbReference>
<gene>
    <name evidence="2" type="ORF">ACFQKB_06205</name>
</gene>
<feature type="compositionally biased region" description="Polar residues" evidence="1">
    <location>
        <begin position="120"/>
        <end position="130"/>
    </location>
</feature>
<name>A0ABW2CES6_9ACTN</name>
<dbReference type="RefSeq" id="WP_378041602.1">
    <property type="nucleotide sequence ID" value="NZ_JBHSXE010000001.1"/>
</dbReference>
<dbReference type="Pfam" id="PF19585">
    <property type="entry name" value="DUF6092"/>
    <property type="match status" value="1"/>
</dbReference>
<protein>
    <submittedName>
        <fullName evidence="2">DUF6092 family protein</fullName>
    </submittedName>
</protein>
<proteinExistence type="predicted"/>
<reference evidence="3" key="1">
    <citation type="journal article" date="2019" name="Int. J. Syst. Evol. Microbiol.">
        <title>The Global Catalogue of Microorganisms (GCM) 10K type strain sequencing project: providing services to taxonomists for standard genome sequencing and annotation.</title>
        <authorList>
            <consortium name="The Broad Institute Genomics Platform"/>
            <consortium name="The Broad Institute Genome Sequencing Center for Infectious Disease"/>
            <person name="Wu L."/>
            <person name="Ma J."/>
        </authorList>
    </citation>
    <scope>NUCLEOTIDE SEQUENCE [LARGE SCALE GENOMIC DNA]</scope>
    <source>
        <strain evidence="3">JCM 3369</strain>
    </source>
</reference>
<feature type="region of interest" description="Disordered" evidence="1">
    <location>
        <begin position="95"/>
        <end position="130"/>
    </location>
</feature>
<dbReference type="EMBL" id="JBHSXS010000002">
    <property type="protein sequence ID" value="MFC6879356.1"/>
    <property type="molecule type" value="Genomic_DNA"/>
</dbReference>
<comment type="caution">
    <text evidence="2">The sequence shown here is derived from an EMBL/GenBank/DDBJ whole genome shotgun (WGS) entry which is preliminary data.</text>
</comment>
<evidence type="ECO:0000313" key="3">
    <source>
        <dbReference type="Proteomes" id="UP001596380"/>
    </source>
</evidence>